<evidence type="ECO:0000313" key="1">
    <source>
        <dbReference type="EMBL" id="CUR52661.1"/>
    </source>
</evidence>
<protein>
    <recommendedName>
        <fullName evidence="3">DUF5655 domain-containing protein</fullName>
    </recommendedName>
</protein>
<reference evidence="2" key="1">
    <citation type="submission" date="2015-10" db="EMBL/GenBank/DDBJ databases">
        <authorList>
            <person name="Lehtovirta-Morley L.E."/>
            <person name="Vieille C."/>
        </authorList>
    </citation>
    <scope>NUCLEOTIDE SEQUENCE [LARGE SCALE GENOMIC DNA]</scope>
</reference>
<sequence length="109" mass="12799">MEGLISGKKRTYDEFRSSIPSSVVTLFDELRSYCFTLGKNVIEDVRMHRVVFAKSITFRSFADIEPQRDFVIIKIKRDRKEPEKEIQIKSNDNLDEIKKLLLDAYTSIH</sequence>
<name>A0A128A5P2_9ARCH</name>
<accession>A0A128A5P2</accession>
<dbReference type="KEGG" id="ndv:NDEV_1899"/>
<gene>
    <name evidence="1" type="ORF">NDEV_1899</name>
</gene>
<dbReference type="EMBL" id="LN890280">
    <property type="protein sequence ID" value="CUR52661.1"/>
    <property type="molecule type" value="Genomic_DNA"/>
</dbReference>
<proteinExistence type="predicted"/>
<dbReference type="AlphaFoldDB" id="A0A128A5P2"/>
<organism evidence="1 2">
    <name type="scientific">Nitrosotalea devaniterrae</name>
    <dbReference type="NCBI Taxonomy" id="1078905"/>
    <lineage>
        <taxon>Archaea</taxon>
        <taxon>Nitrososphaerota</taxon>
        <taxon>Nitrososphaeria</taxon>
        <taxon>Nitrosotaleales</taxon>
        <taxon>Nitrosotaleaceae</taxon>
        <taxon>Nitrosotalea</taxon>
    </lineage>
</organism>
<keyword evidence="2" id="KW-1185">Reference proteome</keyword>
<evidence type="ECO:0008006" key="3">
    <source>
        <dbReference type="Google" id="ProtNLM"/>
    </source>
</evidence>
<dbReference type="Proteomes" id="UP000196239">
    <property type="component" value="Chromosome 1"/>
</dbReference>
<evidence type="ECO:0000313" key="2">
    <source>
        <dbReference type="Proteomes" id="UP000196239"/>
    </source>
</evidence>